<evidence type="ECO:0000256" key="2">
    <source>
        <dbReference type="ARBA" id="ARBA00005988"/>
    </source>
</evidence>
<organism evidence="5 6">
    <name type="scientific">Gongylonema pulchrum</name>
    <dbReference type="NCBI Taxonomy" id="637853"/>
    <lineage>
        <taxon>Eukaryota</taxon>
        <taxon>Metazoa</taxon>
        <taxon>Ecdysozoa</taxon>
        <taxon>Nematoda</taxon>
        <taxon>Chromadorea</taxon>
        <taxon>Rhabditida</taxon>
        <taxon>Spirurina</taxon>
        <taxon>Spiruromorpha</taxon>
        <taxon>Spiruroidea</taxon>
        <taxon>Gongylonematidae</taxon>
        <taxon>Gongylonema</taxon>
    </lineage>
</organism>
<comment type="similarity">
    <text evidence="2 3">Belongs to the peptidase M14 family.</text>
</comment>
<dbReference type="EMBL" id="UYRT01087733">
    <property type="protein sequence ID" value="VDN32913.1"/>
    <property type="molecule type" value="Genomic_DNA"/>
</dbReference>
<dbReference type="OrthoDB" id="10253041at2759"/>
<dbReference type="PROSITE" id="PS52035">
    <property type="entry name" value="PEPTIDASE_M14"/>
    <property type="match status" value="1"/>
</dbReference>
<name>A0A3P7N7S6_9BILA</name>
<accession>A0A3P7N7S6</accession>
<feature type="active site" description="Proton donor/acceptor" evidence="3">
    <location>
        <position position="329"/>
    </location>
</feature>
<protein>
    <recommendedName>
        <fullName evidence="4">Peptidase M14 domain-containing protein</fullName>
    </recommendedName>
</protein>
<dbReference type="InterPro" id="IPR000834">
    <property type="entry name" value="Peptidase_M14"/>
</dbReference>
<dbReference type="GO" id="GO:0008270">
    <property type="term" value="F:zinc ion binding"/>
    <property type="evidence" value="ECO:0007669"/>
    <property type="project" value="InterPro"/>
</dbReference>
<evidence type="ECO:0000259" key="4">
    <source>
        <dbReference type="PROSITE" id="PS52035"/>
    </source>
</evidence>
<gene>
    <name evidence="5" type="ORF">GPUH_LOCUS18998</name>
</gene>
<dbReference type="GO" id="GO:0004181">
    <property type="term" value="F:metallocarboxypeptidase activity"/>
    <property type="evidence" value="ECO:0007669"/>
    <property type="project" value="InterPro"/>
</dbReference>
<dbReference type="Proteomes" id="UP000271098">
    <property type="component" value="Unassembled WGS sequence"/>
</dbReference>
<proteinExistence type="inferred from homology"/>
<sequence>MQVSDRHYQLILSPDINQPRPRYQWFYFELSNNEADVNYTFEIINYSKGTSMFSHGMQPVMFSVTEAVRGKPAWKRAGSSISYCRNTFCRNDFKDHTDTRHALFFVSVYGSVRAPCRCVLYSISFSLHATLERHLTTRKRRLFVRCDKLCTTLAGNEVPLLTITASGTREQIEARQIAVLCARVHPGESNSSWVMHGVIDVLMSEEDKAVHLRNQYVFKIIPMLNIDGVVNGSHRCSLAGVDLNRTWDRPSPELHPPIFHTKAIVQYMVDVLGKKPFVFIDLHGHSQHFNECDYFSLSNCRFSITREKESSGRVTLWRQFGVTRSYTIESTYAGFNTGPRKGFQVNIEDLLEIGNQLCKALKQLMYIGANWSLV</sequence>
<dbReference type="Gene3D" id="2.60.40.3120">
    <property type="match status" value="1"/>
</dbReference>
<evidence type="ECO:0000313" key="6">
    <source>
        <dbReference type="Proteomes" id="UP000271098"/>
    </source>
</evidence>
<evidence type="ECO:0000313" key="5">
    <source>
        <dbReference type="EMBL" id="VDN32913.1"/>
    </source>
</evidence>
<reference evidence="5 6" key="1">
    <citation type="submission" date="2018-11" db="EMBL/GenBank/DDBJ databases">
        <authorList>
            <consortium name="Pathogen Informatics"/>
        </authorList>
    </citation>
    <scope>NUCLEOTIDE SEQUENCE [LARGE SCALE GENOMIC DNA]</scope>
</reference>
<feature type="domain" description="Peptidase M14" evidence="4">
    <location>
        <begin position="121"/>
        <end position="365"/>
    </location>
</feature>
<dbReference type="PANTHER" id="PTHR12756">
    <property type="entry name" value="CYTOSOLIC CARBOXYPEPTIDASE"/>
    <property type="match status" value="1"/>
</dbReference>
<keyword evidence="6" id="KW-1185">Reference proteome</keyword>
<dbReference type="Gene3D" id="3.40.630.10">
    <property type="entry name" value="Zn peptidases"/>
    <property type="match status" value="1"/>
</dbReference>
<dbReference type="GO" id="GO:0006508">
    <property type="term" value="P:proteolysis"/>
    <property type="evidence" value="ECO:0007669"/>
    <property type="project" value="InterPro"/>
</dbReference>
<dbReference type="Pfam" id="PF00246">
    <property type="entry name" value="Peptidase_M14"/>
    <property type="match status" value="1"/>
</dbReference>
<dbReference type="SUPFAM" id="SSF53187">
    <property type="entry name" value="Zn-dependent exopeptidases"/>
    <property type="match status" value="1"/>
</dbReference>
<evidence type="ECO:0000256" key="1">
    <source>
        <dbReference type="ARBA" id="ARBA00001947"/>
    </source>
</evidence>
<dbReference type="InterPro" id="IPR050821">
    <property type="entry name" value="Cytosolic_carboxypeptidase"/>
</dbReference>
<evidence type="ECO:0000256" key="3">
    <source>
        <dbReference type="PROSITE-ProRule" id="PRU01379"/>
    </source>
</evidence>
<dbReference type="PANTHER" id="PTHR12756:SF11">
    <property type="entry name" value="CYTOSOLIC CARBOXYPEPTIDASE 1"/>
    <property type="match status" value="1"/>
</dbReference>
<comment type="cofactor">
    <cofactor evidence="1">
        <name>Zn(2+)</name>
        <dbReference type="ChEBI" id="CHEBI:29105"/>
    </cofactor>
</comment>
<dbReference type="AlphaFoldDB" id="A0A3P7N7S6"/>